<reference evidence="3" key="2">
    <citation type="submission" date="2015-01" db="EMBL/GenBank/DDBJ databases">
        <title>Evolutionary Origins and Diversification of the Mycorrhizal Mutualists.</title>
        <authorList>
            <consortium name="DOE Joint Genome Institute"/>
            <consortium name="Mycorrhizal Genomics Consortium"/>
            <person name="Kohler A."/>
            <person name="Kuo A."/>
            <person name="Nagy L.G."/>
            <person name="Floudas D."/>
            <person name="Copeland A."/>
            <person name="Barry K.W."/>
            <person name="Cichocki N."/>
            <person name="Veneault-Fourrey C."/>
            <person name="LaButti K."/>
            <person name="Lindquist E.A."/>
            <person name="Lipzen A."/>
            <person name="Lundell T."/>
            <person name="Morin E."/>
            <person name="Murat C."/>
            <person name="Riley R."/>
            <person name="Ohm R."/>
            <person name="Sun H."/>
            <person name="Tunlid A."/>
            <person name="Henrissat B."/>
            <person name="Grigoriev I.V."/>
            <person name="Hibbett D.S."/>
            <person name="Martin F."/>
        </authorList>
    </citation>
    <scope>NUCLEOTIDE SEQUENCE [LARGE SCALE GENOMIC DNA]</scope>
    <source>
        <strain evidence="3">MUT 4182</strain>
    </source>
</reference>
<evidence type="ECO:0000313" key="3">
    <source>
        <dbReference type="Proteomes" id="UP000054248"/>
    </source>
</evidence>
<feature type="compositionally biased region" description="Acidic residues" evidence="1">
    <location>
        <begin position="192"/>
        <end position="203"/>
    </location>
</feature>
<evidence type="ECO:0000313" key="2">
    <source>
        <dbReference type="EMBL" id="KIO28754.1"/>
    </source>
</evidence>
<evidence type="ECO:0000256" key="1">
    <source>
        <dbReference type="SAM" id="MobiDB-lite"/>
    </source>
</evidence>
<keyword evidence="3" id="KW-1185">Reference proteome</keyword>
<feature type="region of interest" description="Disordered" evidence="1">
    <location>
        <begin position="167"/>
        <end position="245"/>
    </location>
</feature>
<organism evidence="2 3">
    <name type="scientific">Tulasnella calospora MUT 4182</name>
    <dbReference type="NCBI Taxonomy" id="1051891"/>
    <lineage>
        <taxon>Eukaryota</taxon>
        <taxon>Fungi</taxon>
        <taxon>Dikarya</taxon>
        <taxon>Basidiomycota</taxon>
        <taxon>Agaricomycotina</taxon>
        <taxon>Agaricomycetes</taxon>
        <taxon>Cantharellales</taxon>
        <taxon>Tulasnellaceae</taxon>
        <taxon>Tulasnella</taxon>
    </lineage>
</organism>
<sequence>MQGYTSHQLRTNVFTPRAKRLKVAHDEEEQPVLPPACSSPFWQRLDDISPRTRRMGSMAFSARSYSPYSGASSSSPGRTIGGIPSSPAGTMMASSPLKAEARWSKEYSRKRKVIEEEEEVEEEEDEWYFDNALDGDSNVEDTDFAMEPTEQVDGLQLLLTAIERKESSVFHSQNRKQSPIEPAPNDANLSDPEIDQPNEDEAVDNSGSEASPDVEEPRSPRPITPVSFRHTSLPPSSPLSAPPTP</sequence>
<feature type="region of interest" description="Disordered" evidence="1">
    <location>
        <begin position="64"/>
        <end position="141"/>
    </location>
</feature>
<dbReference type="EMBL" id="KN822991">
    <property type="protein sequence ID" value="KIO28754.1"/>
    <property type="molecule type" value="Genomic_DNA"/>
</dbReference>
<protein>
    <submittedName>
        <fullName evidence="2">Uncharacterized protein</fullName>
    </submittedName>
</protein>
<dbReference type="HOGENOM" id="CLU_1135841_0_0_1"/>
<dbReference type="Proteomes" id="UP000054248">
    <property type="component" value="Unassembled WGS sequence"/>
</dbReference>
<proteinExistence type="predicted"/>
<accession>A0A0C3QNN2</accession>
<reference evidence="2 3" key="1">
    <citation type="submission" date="2014-04" db="EMBL/GenBank/DDBJ databases">
        <authorList>
            <consortium name="DOE Joint Genome Institute"/>
            <person name="Kuo A."/>
            <person name="Girlanda M."/>
            <person name="Perotto S."/>
            <person name="Kohler A."/>
            <person name="Nagy L.G."/>
            <person name="Floudas D."/>
            <person name="Copeland A."/>
            <person name="Barry K.W."/>
            <person name="Cichocki N."/>
            <person name="Veneault-Fourrey C."/>
            <person name="LaButti K."/>
            <person name="Lindquist E.A."/>
            <person name="Lipzen A."/>
            <person name="Lundell T."/>
            <person name="Morin E."/>
            <person name="Murat C."/>
            <person name="Sun H."/>
            <person name="Tunlid A."/>
            <person name="Henrissat B."/>
            <person name="Grigoriev I.V."/>
            <person name="Hibbett D.S."/>
            <person name="Martin F."/>
            <person name="Nordberg H.P."/>
            <person name="Cantor M.N."/>
            <person name="Hua S.X."/>
        </authorList>
    </citation>
    <scope>NUCLEOTIDE SEQUENCE [LARGE SCALE GENOMIC DNA]</scope>
    <source>
        <strain evidence="2 3">MUT 4182</strain>
    </source>
</reference>
<name>A0A0C3QNN2_9AGAM</name>
<gene>
    <name evidence="2" type="ORF">M407DRAFT_22170</name>
</gene>
<feature type="compositionally biased region" description="Acidic residues" evidence="1">
    <location>
        <begin position="115"/>
        <end position="128"/>
    </location>
</feature>
<feature type="non-terminal residue" evidence="2">
    <location>
        <position position="245"/>
    </location>
</feature>
<feature type="compositionally biased region" description="Low complexity" evidence="1">
    <location>
        <begin position="64"/>
        <end position="78"/>
    </location>
</feature>
<feature type="compositionally biased region" description="Pro residues" evidence="1">
    <location>
        <begin position="235"/>
        <end position="245"/>
    </location>
</feature>
<dbReference type="AlphaFoldDB" id="A0A0C3QNN2"/>
<dbReference type="OrthoDB" id="10383273at2759"/>